<evidence type="ECO:0000259" key="1">
    <source>
        <dbReference type="PROSITE" id="PS50878"/>
    </source>
</evidence>
<evidence type="ECO:0000313" key="3">
    <source>
        <dbReference type="Proteomes" id="UP000008281"/>
    </source>
</evidence>
<proteinExistence type="predicted"/>
<dbReference type="InParanoid" id="E3M2A9"/>
<dbReference type="eggNOG" id="KOG1075">
    <property type="taxonomic scope" value="Eukaryota"/>
</dbReference>
<dbReference type="PROSITE" id="PS50878">
    <property type="entry name" value="RT_POL"/>
    <property type="match status" value="1"/>
</dbReference>
<dbReference type="OMA" id="VETHDSC"/>
<dbReference type="AlphaFoldDB" id="E3M2A9"/>
<dbReference type="SUPFAM" id="SSF56672">
    <property type="entry name" value="DNA/RNA polymerases"/>
    <property type="match status" value="1"/>
</dbReference>
<protein>
    <recommendedName>
        <fullName evidence="1">Reverse transcriptase domain-containing protein</fullName>
    </recommendedName>
</protein>
<dbReference type="HOGENOM" id="CLU_000680_13_3_1"/>
<dbReference type="InterPro" id="IPR000477">
    <property type="entry name" value="RT_dom"/>
</dbReference>
<sequence length="228" mass="25497">MYFFRNVSKFQHGFLSKRSYSSSLVHSISEYRLVLSNQKSLDVVYFDFRKAFDCVDHQFLISKLDNFGIPINITSWFADFLSDRTFSVKIDDFVDASSASIPSGVRQGSVSGPLLFLVFINDLLLKLEDIPLLHIAGFADDIKLFSHDPLALQMGINLVDSWASNNSLPLAHSKTALLRFGSCNSSHPYTIGGSLIVSVDSVRDLGLLIEPNLKFTRHINRVVALTSF</sequence>
<dbReference type="InterPro" id="IPR043502">
    <property type="entry name" value="DNA/RNA_pol_sf"/>
</dbReference>
<name>E3M2A9_CAERE</name>
<dbReference type="PANTHER" id="PTHR33332">
    <property type="entry name" value="REVERSE TRANSCRIPTASE DOMAIN-CONTAINING PROTEIN"/>
    <property type="match status" value="1"/>
</dbReference>
<dbReference type="CDD" id="cd01650">
    <property type="entry name" value="RT_nLTR_like"/>
    <property type="match status" value="1"/>
</dbReference>
<dbReference type="PRINTS" id="PR01345">
    <property type="entry name" value="CERVTRCPTASE"/>
</dbReference>
<dbReference type="OrthoDB" id="426210at2759"/>
<accession>E3M2A9</accession>
<gene>
    <name evidence="2" type="ORF">CRE_07537</name>
</gene>
<dbReference type="Pfam" id="PF00078">
    <property type="entry name" value="RVT_1"/>
    <property type="match status" value="1"/>
</dbReference>
<reference evidence="2" key="1">
    <citation type="submission" date="2007-07" db="EMBL/GenBank/DDBJ databases">
        <title>PCAP assembly of the Caenorhabditis remanei genome.</title>
        <authorList>
            <consortium name="The Caenorhabditis remanei Sequencing Consortium"/>
            <person name="Wilson R.K."/>
        </authorList>
    </citation>
    <scope>NUCLEOTIDE SEQUENCE [LARGE SCALE GENOMIC DNA]</scope>
    <source>
        <strain evidence="2">PB4641</strain>
    </source>
</reference>
<dbReference type="Proteomes" id="UP000008281">
    <property type="component" value="Unassembled WGS sequence"/>
</dbReference>
<keyword evidence="3" id="KW-1185">Reference proteome</keyword>
<evidence type="ECO:0000313" key="2">
    <source>
        <dbReference type="EMBL" id="EFO89661.1"/>
    </source>
</evidence>
<feature type="domain" description="Reverse transcriptase" evidence="1">
    <location>
        <begin position="1"/>
        <end position="196"/>
    </location>
</feature>
<dbReference type="EMBL" id="DS268422">
    <property type="protein sequence ID" value="EFO89661.1"/>
    <property type="molecule type" value="Genomic_DNA"/>
</dbReference>
<dbReference type="STRING" id="31234.E3M2A9"/>
<organism evidence="3">
    <name type="scientific">Caenorhabditis remanei</name>
    <name type="common">Caenorhabditis vulgaris</name>
    <dbReference type="NCBI Taxonomy" id="31234"/>
    <lineage>
        <taxon>Eukaryota</taxon>
        <taxon>Metazoa</taxon>
        <taxon>Ecdysozoa</taxon>
        <taxon>Nematoda</taxon>
        <taxon>Chromadorea</taxon>
        <taxon>Rhabditida</taxon>
        <taxon>Rhabditina</taxon>
        <taxon>Rhabditomorpha</taxon>
        <taxon>Rhabditoidea</taxon>
        <taxon>Rhabditidae</taxon>
        <taxon>Peloderinae</taxon>
        <taxon>Caenorhabditis</taxon>
    </lineage>
</organism>